<gene>
    <name evidence="1" type="ORF">QRX50_45275</name>
</gene>
<dbReference type="Proteomes" id="UP001236014">
    <property type="component" value="Chromosome"/>
</dbReference>
<protein>
    <submittedName>
        <fullName evidence="1">DUF3046 domain-containing protein</fullName>
    </submittedName>
</protein>
<dbReference type="RefSeq" id="WP_285969203.1">
    <property type="nucleotide sequence ID" value="NZ_CP127294.1"/>
</dbReference>
<keyword evidence="2" id="KW-1185">Reference proteome</keyword>
<dbReference type="KEGG" id="acab:QRX50_45275"/>
<name>A0A9Y2MV56_9PSEU</name>
<dbReference type="AlphaFoldDB" id="A0A9Y2MV56"/>
<dbReference type="InterPro" id="IPR021408">
    <property type="entry name" value="DUF3046"/>
</dbReference>
<reference evidence="1 2" key="1">
    <citation type="submission" date="2023-06" db="EMBL/GenBank/DDBJ databases">
        <authorList>
            <person name="Oyuntsetseg B."/>
            <person name="Kim S.B."/>
        </authorList>
    </citation>
    <scope>NUCLEOTIDE SEQUENCE [LARGE SCALE GENOMIC DNA]</scope>
    <source>
        <strain evidence="1 2">2-15</strain>
    </source>
</reference>
<proteinExistence type="predicted"/>
<organism evidence="1 2">
    <name type="scientific">Amycolatopsis carbonis</name>
    <dbReference type="NCBI Taxonomy" id="715471"/>
    <lineage>
        <taxon>Bacteria</taxon>
        <taxon>Bacillati</taxon>
        <taxon>Actinomycetota</taxon>
        <taxon>Actinomycetes</taxon>
        <taxon>Pseudonocardiales</taxon>
        <taxon>Pseudonocardiaceae</taxon>
        <taxon>Amycolatopsis</taxon>
    </lineage>
</organism>
<sequence length="64" mass="7126">MRITVFRRLMADEFGRGRAEVLAQDHVLSGLGGKTVDQALAAGIPAKQIWREVCEAFDVPSERR</sequence>
<dbReference type="EMBL" id="CP127294">
    <property type="protein sequence ID" value="WIX78488.1"/>
    <property type="molecule type" value="Genomic_DNA"/>
</dbReference>
<accession>A0A9Y2MV56</accession>
<evidence type="ECO:0000313" key="2">
    <source>
        <dbReference type="Proteomes" id="UP001236014"/>
    </source>
</evidence>
<dbReference type="Pfam" id="PF11248">
    <property type="entry name" value="DUF3046"/>
    <property type="match status" value="1"/>
</dbReference>
<evidence type="ECO:0000313" key="1">
    <source>
        <dbReference type="EMBL" id="WIX78488.1"/>
    </source>
</evidence>